<keyword evidence="5" id="KW-0408">Iron</keyword>
<evidence type="ECO:0000256" key="5">
    <source>
        <dbReference type="ARBA" id="ARBA00023004"/>
    </source>
</evidence>
<keyword evidence="4" id="KW-0560">Oxidoreductase</keyword>
<dbReference type="InterPro" id="IPR006620">
    <property type="entry name" value="Pro_4_hyd_alph"/>
</dbReference>
<organism evidence="7">
    <name type="scientific">viral metagenome</name>
    <dbReference type="NCBI Taxonomy" id="1070528"/>
    <lineage>
        <taxon>unclassified sequences</taxon>
        <taxon>metagenomes</taxon>
        <taxon>organismal metagenomes</taxon>
    </lineage>
</organism>
<dbReference type="Pfam" id="PF13640">
    <property type="entry name" value="2OG-FeII_Oxy_3"/>
    <property type="match status" value="1"/>
</dbReference>
<dbReference type="InterPro" id="IPR005123">
    <property type="entry name" value="Oxoglu/Fe-dep_dioxygenase_dom"/>
</dbReference>
<sequence>MNKSSCKCLVLGLLLCLLVMCVSPIWLLWARKRRPSYSFAVSHCYGSAIVECNEPLAQVFKLENVLSREECMALITLAEQQKWTTDRHSAYPTTDISVSTVPAIEKLLLKASRLLEEKSAPLFGFKPGELWLRDQFVVKYTPNAQRDLQAHRDASSISYVLALNDHTSYEGGGTAFARGPSESLKPHKLMSGEAIVFCGKRLHEGRAVTSGTRYIVTGFLDAHACPQTDLYISQQNRVAIRDIIGRGNWNIKPYTLPTRPYLRSNTYRMLGADAAGKGDLTAAATLNPHQLWPYARCDSIRNSAQNIINTYGTNLGEEKMHYLFHFYLTDPRFCSSTVCHMKS</sequence>
<dbReference type="GO" id="GO:0016705">
    <property type="term" value="F:oxidoreductase activity, acting on paired donors, with incorporation or reduction of molecular oxygen"/>
    <property type="evidence" value="ECO:0007669"/>
    <property type="project" value="InterPro"/>
</dbReference>
<dbReference type="GO" id="GO:0005506">
    <property type="term" value="F:iron ion binding"/>
    <property type="evidence" value="ECO:0007669"/>
    <property type="project" value="InterPro"/>
</dbReference>
<dbReference type="SMART" id="SM00702">
    <property type="entry name" value="P4Hc"/>
    <property type="match status" value="1"/>
</dbReference>
<evidence type="ECO:0000256" key="1">
    <source>
        <dbReference type="ARBA" id="ARBA00001961"/>
    </source>
</evidence>
<feature type="domain" description="Fe2OG dioxygenase" evidence="6">
    <location>
        <begin position="128"/>
        <end position="222"/>
    </location>
</feature>
<dbReference type="Gene3D" id="2.60.120.620">
    <property type="entry name" value="q2cbj1_9rhob like domain"/>
    <property type="match status" value="1"/>
</dbReference>
<proteinExistence type="predicted"/>
<dbReference type="PROSITE" id="PS51471">
    <property type="entry name" value="FE2OG_OXY"/>
    <property type="match status" value="1"/>
</dbReference>
<evidence type="ECO:0000256" key="2">
    <source>
        <dbReference type="ARBA" id="ARBA00022723"/>
    </source>
</evidence>
<evidence type="ECO:0000256" key="3">
    <source>
        <dbReference type="ARBA" id="ARBA00022964"/>
    </source>
</evidence>
<evidence type="ECO:0000313" key="7">
    <source>
        <dbReference type="EMBL" id="QHS97942.1"/>
    </source>
</evidence>
<comment type="cofactor">
    <cofactor evidence="1">
        <name>L-ascorbate</name>
        <dbReference type="ChEBI" id="CHEBI:38290"/>
    </cofactor>
</comment>
<dbReference type="GO" id="GO:0031418">
    <property type="term" value="F:L-ascorbic acid binding"/>
    <property type="evidence" value="ECO:0007669"/>
    <property type="project" value="InterPro"/>
</dbReference>
<evidence type="ECO:0000259" key="6">
    <source>
        <dbReference type="PROSITE" id="PS51471"/>
    </source>
</evidence>
<reference evidence="7" key="1">
    <citation type="journal article" date="2020" name="Nature">
        <title>Giant virus diversity and host interactions through global metagenomics.</title>
        <authorList>
            <person name="Schulz F."/>
            <person name="Roux S."/>
            <person name="Paez-Espino D."/>
            <person name="Jungbluth S."/>
            <person name="Walsh D.A."/>
            <person name="Denef V.J."/>
            <person name="McMahon K.D."/>
            <person name="Konstantinidis K.T."/>
            <person name="Eloe-Fadrosh E.A."/>
            <person name="Kyrpides N.C."/>
            <person name="Woyke T."/>
        </authorList>
    </citation>
    <scope>NUCLEOTIDE SEQUENCE</scope>
    <source>
        <strain evidence="7">GVMAG-M-3300020182-33</strain>
    </source>
</reference>
<keyword evidence="3" id="KW-0223">Dioxygenase</keyword>
<dbReference type="AlphaFoldDB" id="A0A6C0C0W2"/>
<dbReference type="GO" id="GO:0051213">
    <property type="term" value="F:dioxygenase activity"/>
    <property type="evidence" value="ECO:0007669"/>
    <property type="project" value="UniProtKB-KW"/>
</dbReference>
<keyword evidence="2" id="KW-0479">Metal-binding</keyword>
<dbReference type="InterPro" id="IPR044862">
    <property type="entry name" value="Pro_4_hyd_alph_FE2OG_OXY"/>
</dbReference>
<dbReference type="EMBL" id="MN739309">
    <property type="protein sequence ID" value="QHS97942.1"/>
    <property type="molecule type" value="Genomic_DNA"/>
</dbReference>
<protein>
    <recommendedName>
        <fullName evidence="6">Fe2OG dioxygenase domain-containing protein</fullName>
    </recommendedName>
</protein>
<evidence type="ECO:0000256" key="4">
    <source>
        <dbReference type="ARBA" id="ARBA00023002"/>
    </source>
</evidence>
<accession>A0A6C0C0W2</accession>
<name>A0A6C0C0W2_9ZZZZ</name>